<dbReference type="InterPro" id="IPR026287">
    <property type="entry name" value="SoFic-like"/>
</dbReference>
<name>A0A1W1D325_9ZZZZ</name>
<accession>A0A1W1D325</accession>
<dbReference type="Pfam" id="PF02661">
    <property type="entry name" value="Fic"/>
    <property type="match status" value="1"/>
</dbReference>
<dbReference type="InterPro" id="IPR040198">
    <property type="entry name" value="Fido_containing"/>
</dbReference>
<dbReference type="InterPro" id="IPR003812">
    <property type="entry name" value="Fido"/>
</dbReference>
<dbReference type="InterPro" id="IPR036597">
    <property type="entry name" value="Fido-like_dom_sf"/>
</dbReference>
<feature type="transmembrane region" description="Helical" evidence="1">
    <location>
        <begin position="204"/>
        <end position="225"/>
    </location>
</feature>
<keyword evidence="1" id="KW-0812">Transmembrane</keyword>
<dbReference type="PANTHER" id="PTHR13504:SF35">
    <property type="entry name" value="PROTEIN ADENYLYLTRANSFERASE SOFIC"/>
    <property type="match status" value="1"/>
</dbReference>
<evidence type="ECO:0000313" key="3">
    <source>
        <dbReference type="EMBL" id="SFV75029.1"/>
    </source>
</evidence>
<protein>
    <submittedName>
        <fullName evidence="3">MloA protein, putative</fullName>
    </submittedName>
</protein>
<dbReference type="PANTHER" id="PTHR13504">
    <property type="entry name" value="FIDO DOMAIN-CONTAINING PROTEIN DDB_G0283145"/>
    <property type="match status" value="1"/>
</dbReference>
<dbReference type="Pfam" id="PF13784">
    <property type="entry name" value="Fic_N"/>
    <property type="match status" value="1"/>
</dbReference>
<organism evidence="3">
    <name type="scientific">hydrothermal vent metagenome</name>
    <dbReference type="NCBI Taxonomy" id="652676"/>
    <lineage>
        <taxon>unclassified sequences</taxon>
        <taxon>metagenomes</taxon>
        <taxon>ecological metagenomes</taxon>
    </lineage>
</organism>
<dbReference type="AlphaFoldDB" id="A0A1W1D325"/>
<dbReference type="SUPFAM" id="SSF140931">
    <property type="entry name" value="Fic-like"/>
    <property type="match status" value="1"/>
</dbReference>
<dbReference type="PROSITE" id="PS51459">
    <property type="entry name" value="FIDO"/>
    <property type="match status" value="1"/>
</dbReference>
<sequence length="356" mass="40946">MNEFIPKKLPLQIDIETKQILKKSISANRALAKLNGVAKIIPNEAILINSLILQEAKDSSEIENIITTHDELYQSSLDLDNITQATKEVQNYSRALLKGFELVKEHSLLLTRHIVLIQQELEGNVAGIRKQAGTVLKNQATGEIIHTPPQEEAIIRELLDNLEQYINNEDEVDPLIKMAVIHYQFESIHPFYDGNGRTGRIINILYLVLNGLLDLPILYLSSYIIKYKSDYYRLLQEVRTNEAWEEWILFMLEGVEQTAIRQIELIYKIKELMDSTKVKLKNELPKIYSKDLLEILFMHPYTKIGMLEEVLGLHRETASKHLNAISELGILKPLKLGRTKFFVNVELFDLLKKGMS</sequence>
<reference evidence="3" key="1">
    <citation type="submission" date="2016-10" db="EMBL/GenBank/DDBJ databases">
        <authorList>
            <person name="de Groot N.N."/>
        </authorList>
    </citation>
    <scope>NUCLEOTIDE SEQUENCE</scope>
</reference>
<dbReference type="EMBL" id="FPHP01000014">
    <property type="protein sequence ID" value="SFV75029.1"/>
    <property type="molecule type" value="Genomic_DNA"/>
</dbReference>
<dbReference type="Gene3D" id="1.10.3290.10">
    <property type="entry name" value="Fido-like domain"/>
    <property type="match status" value="1"/>
</dbReference>
<proteinExistence type="predicted"/>
<dbReference type="InterPro" id="IPR048770">
    <property type="entry name" value="SoFic-like_C"/>
</dbReference>
<dbReference type="InterPro" id="IPR025758">
    <property type="entry name" value="Fic/DOC_N"/>
</dbReference>
<feature type="domain" description="Fido" evidence="2">
    <location>
        <begin position="104"/>
        <end position="253"/>
    </location>
</feature>
<evidence type="ECO:0000259" key="2">
    <source>
        <dbReference type="PROSITE" id="PS51459"/>
    </source>
</evidence>
<dbReference type="Pfam" id="PF21248">
    <property type="entry name" value="SoFic-like_C"/>
    <property type="match status" value="1"/>
</dbReference>
<gene>
    <name evidence="3" type="ORF">MNB_SM-3-205</name>
</gene>
<evidence type="ECO:0000256" key="1">
    <source>
        <dbReference type="SAM" id="Phobius"/>
    </source>
</evidence>
<keyword evidence="1" id="KW-0472">Membrane</keyword>
<dbReference type="PIRSF" id="PIRSF038925">
    <property type="entry name" value="AMP-prot_trans"/>
    <property type="match status" value="1"/>
</dbReference>
<keyword evidence="1" id="KW-1133">Transmembrane helix</keyword>